<dbReference type="Proteomes" id="UP001562425">
    <property type="component" value="Unassembled WGS sequence"/>
</dbReference>
<accession>A0ABD1CV27</accession>
<feature type="compositionally biased region" description="Polar residues" evidence="3">
    <location>
        <begin position="506"/>
        <end position="516"/>
    </location>
</feature>
<keyword evidence="2" id="KW-0677">Repeat</keyword>
<keyword evidence="5" id="KW-1185">Reference proteome</keyword>
<feature type="region of interest" description="Disordered" evidence="3">
    <location>
        <begin position="269"/>
        <end position="288"/>
    </location>
</feature>
<evidence type="ECO:0000313" key="5">
    <source>
        <dbReference type="Proteomes" id="UP001562425"/>
    </source>
</evidence>
<feature type="compositionally biased region" description="Basic and acidic residues" evidence="3">
    <location>
        <begin position="665"/>
        <end position="678"/>
    </location>
</feature>
<dbReference type="InterPro" id="IPR032675">
    <property type="entry name" value="LRR_dom_sf"/>
</dbReference>
<feature type="region of interest" description="Disordered" evidence="3">
    <location>
        <begin position="397"/>
        <end position="550"/>
    </location>
</feature>
<dbReference type="EMBL" id="JBEHCU010009234">
    <property type="protein sequence ID" value="KAL1380266.1"/>
    <property type="molecule type" value="Genomic_DNA"/>
</dbReference>
<gene>
    <name evidence="4" type="ORF">pipiens_003601</name>
</gene>
<evidence type="ECO:0000256" key="1">
    <source>
        <dbReference type="ARBA" id="ARBA00022614"/>
    </source>
</evidence>
<reference evidence="4 5" key="1">
    <citation type="submission" date="2024-05" db="EMBL/GenBank/DDBJ databases">
        <title>Culex pipiens pipiens assembly and annotation.</title>
        <authorList>
            <person name="Alout H."/>
            <person name="Durand T."/>
        </authorList>
    </citation>
    <scope>NUCLEOTIDE SEQUENCE [LARGE SCALE GENOMIC DNA]</scope>
    <source>
        <strain evidence="4">HA-2024</strain>
        <tissue evidence="4">Whole body</tissue>
    </source>
</reference>
<dbReference type="SUPFAM" id="SSF52058">
    <property type="entry name" value="L domain-like"/>
    <property type="match status" value="1"/>
</dbReference>
<comment type="caution">
    <text evidence="4">The sequence shown here is derived from an EMBL/GenBank/DDBJ whole genome shotgun (WGS) entry which is preliminary data.</text>
</comment>
<feature type="compositionally biased region" description="Low complexity" evidence="3">
    <location>
        <begin position="591"/>
        <end position="611"/>
    </location>
</feature>
<evidence type="ECO:0000256" key="3">
    <source>
        <dbReference type="SAM" id="MobiDB-lite"/>
    </source>
</evidence>
<dbReference type="PANTHER" id="PTHR18849">
    <property type="entry name" value="LEUCINE RICH REPEAT PROTEIN"/>
    <property type="match status" value="1"/>
</dbReference>
<evidence type="ECO:0000313" key="4">
    <source>
        <dbReference type="EMBL" id="KAL1380266.1"/>
    </source>
</evidence>
<feature type="region of interest" description="Disordered" evidence="3">
    <location>
        <begin position="578"/>
        <end position="678"/>
    </location>
</feature>
<dbReference type="PANTHER" id="PTHR18849:SF0">
    <property type="entry name" value="CILIA- AND FLAGELLA-ASSOCIATED PROTEIN 410-RELATED"/>
    <property type="match status" value="1"/>
</dbReference>
<keyword evidence="1" id="KW-0433">Leucine-rich repeat</keyword>
<dbReference type="Pfam" id="PF12799">
    <property type="entry name" value="LRR_4"/>
    <property type="match status" value="1"/>
</dbReference>
<protein>
    <submittedName>
        <fullName evidence="4">Uncharacterized protein</fullName>
    </submittedName>
</protein>
<dbReference type="PROSITE" id="PS51450">
    <property type="entry name" value="LRR"/>
    <property type="match status" value="1"/>
</dbReference>
<sequence length="740" mass="82107">MQQINQDLAQQLAISNSSQLAKVGSLGNLIQVATPGTGQVFGHQQSDNSEQYRVKGATLSDLRKQRRRIQTNNEEVTASRQHRPISLNLTQQLTQVGSSGNLIQVASPGAGQVFGHQQSDDSEENTGRRQLRPSDQNLKQQLTQVGSSGSLIQVASPGAGQVFGHQQSDDSEQQQVKVEYHHGEVVARHQLRPSDQNLKQQLTQVGSSGNLIQVASPGAGQVFGHQQSDDSEENTGRRQLRPSDQNLKLQLTQVGSSGNLIQVASPGAGQVFGHQQSDDSEENTGRRQLRPSDQNLKLQLTQVGSSGNLIQLIVNRISTLADFENCINLQELYLRKNNLTEIDELMYLQNLPKLKNLWLEENPLVDSAGPNYRQIVLRALPNLKKLDNVDVTPEEVSEAMRAQVAPAQPKHEAYENPSPPPPSAAVQQHHQQQQYRQQSPVVEQQSQSTTPSSSAPMMPPPLQQMSPENTESECISDPADRGSLPSSPLQRSPPNRDSYSPPPQTPHASHYSSNHRGSYHQYDRSPGSDQDSPVSGYRERVPIAPSISTHSMKEYYQSDYQRQNPPAHYRHSQLDLTEWEEGGGGGGGGHTQQQQHHMNNNNGHSSSHINQFNQHPQSNAQSQQYGNSGHPQNRRSIGANSERDLYQYRNGNGKGPDSRDEWEDVDRRRNENRRSDSRFNDSASVISNAVLNHFAGVHRRPVNRNSNLLSATLCLVKELDYPSLEVVEHAVRCRIDELAE</sequence>
<evidence type="ECO:0000256" key="2">
    <source>
        <dbReference type="ARBA" id="ARBA00022737"/>
    </source>
</evidence>
<feature type="region of interest" description="Disordered" evidence="3">
    <location>
        <begin position="220"/>
        <end position="243"/>
    </location>
</feature>
<name>A0ABD1CV27_CULPP</name>
<dbReference type="Gene3D" id="3.80.10.10">
    <property type="entry name" value="Ribonuclease Inhibitor"/>
    <property type="match status" value="1"/>
</dbReference>
<dbReference type="InterPro" id="IPR025875">
    <property type="entry name" value="Leu-rich_rpt_4"/>
</dbReference>
<feature type="compositionally biased region" description="Low complexity" evidence="3">
    <location>
        <begin position="483"/>
        <end position="493"/>
    </location>
</feature>
<proteinExistence type="predicted"/>
<feature type="compositionally biased region" description="Low complexity" evidence="3">
    <location>
        <begin position="424"/>
        <end position="456"/>
    </location>
</feature>
<dbReference type="InterPro" id="IPR001611">
    <property type="entry name" value="Leu-rich_rpt"/>
</dbReference>
<feature type="compositionally biased region" description="Polar residues" evidence="3">
    <location>
        <begin position="612"/>
        <end position="639"/>
    </location>
</feature>
<feature type="region of interest" description="Disordered" evidence="3">
    <location>
        <begin position="111"/>
        <end position="131"/>
    </location>
</feature>
<dbReference type="AlphaFoldDB" id="A0ABD1CV27"/>
<organism evidence="4 5">
    <name type="scientific">Culex pipiens pipiens</name>
    <name type="common">Northern house mosquito</name>
    <dbReference type="NCBI Taxonomy" id="38569"/>
    <lineage>
        <taxon>Eukaryota</taxon>
        <taxon>Metazoa</taxon>
        <taxon>Ecdysozoa</taxon>
        <taxon>Arthropoda</taxon>
        <taxon>Hexapoda</taxon>
        <taxon>Insecta</taxon>
        <taxon>Pterygota</taxon>
        <taxon>Neoptera</taxon>
        <taxon>Endopterygota</taxon>
        <taxon>Diptera</taxon>
        <taxon>Nematocera</taxon>
        <taxon>Culicoidea</taxon>
        <taxon>Culicidae</taxon>
        <taxon>Culicinae</taxon>
        <taxon>Culicini</taxon>
        <taxon>Culex</taxon>
        <taxon>Culex</taxon>
    </lineage>
</organism>